<keyword evidence="3" id="KW-0804">Transcription</keyword>
<accession>A0A844HMB3</accession>
<evidence type="ECO:0000259" key="4">
    <source>
        <dbReference type="Pfam" id="PF07729"/>
    </source>
</evidence>
<protein>
    <submittedName>
        <fullName evidence="5">FCD domain-containing protein</fullName>
    </submittedName>
</protein>
<dbReference type="EMBL" id="WMIG01000012">
    <property type="protein sequence ID" value="MTH61006.1"/>
    <property type="molecule type" value="Genomic_DNA"/>
</dbReference>
<organism evidence="5 6">
    <name type="scientific">Paracoccus litorisediminis</name>
    <dbReference type="NCBI Taxonomy" id="2006130"/>
    <lineage>
        <taxon>Bacteria</taxon>
        <taxon>Pseudomonadati</taxon>
        <taxon>Pseudomonadota</taxon>
        <taxon>Alphaproteobacteria</taxon>
        <taxon>Rhodobacterales</taxon>
        <taxon>Paracoccaceae</taxon>
        <taxon>Paracoccus</taxon>
    </lineage>
</organism>
<dbReference type="InterPro" id="IPR011711">
    <property type="entry name" value="GntR_C"/>
</dbReference>
<dbReference type="Pfam" id="PF07729">
    <property type="entry name" value="FCD"/>
    <property type="match status" value="1"/>
</dbReference>
<keyword evidence="6" id="KW-1185">Reference proteome</keyword>
<feature type="domain" description="GntR C-terminal" evidence="4">
    <location>
        <begin position="3"/>
        <end position="65"/>
    </location>
</feature>
<keyword evidence="2" id="KW-0238">DNA-binding</keyword>
<comment type="caution">
    <text evidence="5">The sequence shown here is derived from an EMBL/GenBank/DDBJ whole genome shotgun (WGS) entry which is preliminary data.</text>
</comment>
<dbReference type="Gene3D" id="1.20.120.530">
    <property type="entry name" value="GntR ligand-binding domain-like"/>
    <property type="match status" value="1"/>
</dbReference>
<dbReference type="AlphaFoldDB" id="A0A844HMB3"/>
<evidence type="ECO:0000256" key="3">
    <source>
        <dbReference type="ARBA" id="ARBA00023163"/>
    </source>
</evidence>
<sequence length="82" mass="8945">MHDAAGNPLFQQLVDQLQHAFHTVYRDPIGAPQLGTSSLRLHLPLAEAIRNGHSDRAVALMNEIIGLVAEETRIGVGELSHE</sequence>
<dbReference type="GO" id="GO:0003677">
    <property type="term" value="F:DNA binding"/>
    <property type="evidence" value="ECO:0007669"/>
    <property type="project" value="UniProtKB-KW"/>
</dbReference>
<name>A0A844HMB3_9RHOB</name>
<proteinExistence type="predicted"/>
<dbReference type="Proteomes" id="UP000449846">
    <property type="component" value="Unassembled WGS sequence"/>
</dbReference>
<dbReference type="SUPFAM" id="SSF48008">
    <property type="entry name" value="GntR ligand-binding domain-like"/>
    <property type="match status" value="1"/>
</dbReference>
<dbReference type="RefSeq" id="WP_425495925.1">
    <property type="nucleotide sequence ID" value="NZ_WMIG01000012.1"/>
</dbReference>
<evidence type="ECO:0000256" key="1">
    <source>
        <dbReference type="ARBA" id="ARBA00023015"/>
    </source>
</evidence>
<keyword evidence="1" id="KW-0805">Transcription regulation</keyword>
<gene>
    <name evidence="5" type="ORF">GL300_17485</name>
</gene>
<reference evidence="5 6" key="1">
    <citation type="submission" date="2019-11" db="EMBL/GenBank/DDBJ databases">
        <authorList>
            <person name="Dong K."/>
        </authorList>
    </citation>
    <scope>NUCLEOTIDE SEQUENCE [LARGE SCALE GENOMIC DNA]</scope>
    <source>
        <strain evidence="5 6">NBRC 112902</strain>
    </source>
</reference>
<dbReference type="InterPro" id="IPR008920">
    <property type="entry name" value="TF_FadR/GntR_C"/>
</dbReference>
<evidence type="ECO:0000256" key="2">
    <source>
        <dbReference type="ARBA" id="ARBA00023125"/>
    </source>
</evidence>
<evidence type="ECO:0000313" key="5">
    <source>
        <dbReference type="EMBL" id="MTH61006.1"/>
    </source>
</evidence>
<evidence type="ECO:0000313" key="6">
    <source>
        <dbReference type="Proteomes" id="UP000449846"/>
    </source>
</evidence>